<keyword evidence="3" id="KW-1185">Reference proteome</keyword>
<proteinExistence type="predicted"/>
<dbReference type="Gene3D" id="3.30.420.10">
    <property type="entry name" value="Ribonuclease H-like superfamily/Ribonuclease H"/>
    <property type="match status" value="1"/>
</dbReference>
<gene>
    <name evidence="2" type="ORF">PVK06_035207</name>
</gene>
<evidence type="ECO:0000313" key="3">
    <source>
        <dbReference type="Proteomes" id="UP001358586"/>
    </source>
</evidence>
<organism evidence="2 3">
    <name type="scientific">Gossypium arboreum</name>
    <name type="common">Tree cotton</name>
    <name type="synonym">Gossypium nanking</name>
    <dbReference type="NCBI Taxonomy" id="29729"/>
    <lineage>
        <taxon>Eukaryota</taxon>
        <taxon>Viridiplantae</taxon>
        <taxon>Streptophyta</taxon>
        <taxon>Embryophyta</taxon>
        <taxon>Tracheophyta</taxon>
        <taxon>Spermatophyta</taxon>
        <taxon>Magnoliopsida</taxon>
        <taxon>eudicotyledons</taxon>
        <taxon>Gunneridae</taxon>
        <taxon>Pentapetalae</taxon>
        <taxon>rosids</taxon>
        <taxon>malvids</taxon>
        <taxon>Malvales</taxon>
        <taxon>Malvaceae</taxon>
        <taxon>Malvoideae</taxon>
        <taxon>Gossypium</taxon>
    </lineage>
</organism>
<dbReference type="InterPro" id="IPR036397">
    <property type="entry name" value="RNaseH_sf"/>
</dbReference>
<accession>A0ABR0NHD5</accession>
<dbReference type="SUPFAM" id="SSF53098">
    <property type="entry name" value="Ribonuclease H-like"/>
    <property type="match status" value="1"/>
</dbReference>
<dbReference type="PANTHER" id="PTHR47723">
    <property type="entry name" value="OS05G0353850 PROTEIN"/>
    <property type="match status" value="1"/>
</dbReference>
<sequence length="121" mass="13705">MMLAPMLHVNPMITAVQWSAPNRGWSKLNTDGAVSLNGSYVAIGGVIKNANANWLWGLSMLLRKIIIFKIEARAILKGLRLAWEKKIRLLEIECDNALLVEMIVVVEQLIVRCWNYALFIE</sequence>
<comment type="caution">
    <text evidence="2">The sequence shown here is derived from an EMBL/GenBank/DDBJ whole genome shotgun (WGS) entry which is preliminary data.</text>
</comment>
<evidence type="ECO:0000259" key="1">
    <source>
        <dbReference type="Pfam" id="PF13456"/>
    </source>
</evidence>
<dbReference type="Pfam" id="PF13456">
    <property type="entry name" value="RVT_3"/>
    <property type="match status" value="1"/>
</dbReference>
<dbReference type="InterPro" id="IPR044730">
    <property type="entry name" value="RNase_H-like_dom_plant"/>
</dbReference>
<name>A0ABR0NHD5_GOSAR</name>
<dbReference type="PANTHER" id="PTHR47723:SF24">
    <property type="entry name" value="RNASE H TYPE-1 DOMAIN-CONTAINING PROTEIN"/>
    <property type="match status" value="1"/>
</dbReference>
<reference evidence="2 3" key="1">
    <citation type="submission" date="2023-03" db="EMBL/GenBank/DDBJ databases">
        <title>WGS of Gossypium arboreum.</title>
        <authorList>
            <person name="Yu D."/>
        </authorList>
    </citation>
    <scope>NUCLEOTIDE SEQUENCE [LARGE SCALE GENOMIC DNA]</scope>
    <source>
        <tissue evidence="2">Leaf</tissue>
    </source>
</reference>
<feature type="domain" description="RNase H type-1" evidence="1">
    <location>
        <begin position="29"/>
        <end position="103"/>
    </location>
</feature>
<dbReference type="InterPro" id="IPR053151">
    <property type="entry name" value="RNase_H-like"/>
</dbReference>
<protein>
    <recommendedName>
        <fullName evidence="1">RNase H type-1 domain-containing protein</fullName>
    </recommendedName>
</protein>
<dbReference type="InterPro" id="IPR012337">
    <property type="entry name" value="RNaseH-like_sf"/>
</dbReference>
<dbReference type="EMBL" id="JARKNE010000010">
    <property type="protein sequence ID" value="KAK5794016.1"/>
    <property type="molecule type" value="Genomic_DNA"/>
</dbReference>
<dbReference type="Proteomes" id="UP001358586">
    <property type="component" value="Chromosome 10"/>
</dbReference>
<dbReference type="InterPro" id="IPR002156">
    <property type="entry name" value="RNaseH_domain"/>
</dbReference>
<evidence type="ECO:0000313" key="2">
    <source>
        <dbReference type="EMBL" id="KAK5794016.1"/>
    </source>
</evidence>
<dbReference type="CDD" id="cd06222">
    <property type="entry name" value="RNase_H_like"/>
    <property type="match status" value="1"/>
</dbReference>